<accession>A0A6J5FPJ8</accession>
<feature type="region of interest" description="Disordered" evidence="1">
    <location>
        <begin position="221"/>
        <end position="244"/>
    </location>
</feature>
<evidence type="ECO:0000256" key="1">
    <source>
        <dbReference type="SAM" id="MobiDB-lite"/>
    </source>
</evidence>
<protein>
    <recommendedName>
        <fullName evidence="4">DUF2894 domain-containing protein</fullName>
    </recommendedName>
</protein>
<evidence type="ECO:0000313" key="3">
    <source>
        <dbReference type="Proteomes" id="UP000494252"/>
    </source>
</evidence>
<dbReference type="EMBL" id="CADIKI010000004">
    <property type="protein sequence ID" value="CAB3784745.1"/>
    <property type="molecule type" value="Genomic_DNA"/>
</dbReference>
<proteinExistence type="predicted"/>
<name>A0A6J5FPJ8_9BURK</name>
<evidence type="ECO:0008006" key="4">
    <source>
        <dbReference type="Google" id="ProtNLM"/>
    </source>
</evidence>
<gene>
    <name evidence="2" type="ORF">LMG27177_01676</name>
</gene>
<dbReference type="AlphaFoldDB" id="A0A6J5FPJ8"/>
<dbReference type="Proteomes" id="UP000494252">
    <property type="component" value="Unassembled WGS sequence"/>
</dbReference>
<sequence length="244" mass="25760">MHSGDSNDSNESGVTNTARATLDAWRARGADRLDPVRFHFIAALERRAAAHGGEARRMLDERLSGLLDAYAADLERATAAAASAAAAAAAEAEAKAEAEAQAEAEAAAATAPVSTSRERAQETLADLIGHIARHVQAERADAASYPELPALDYFRDVWSKVRAEKQMRQSLAQVPGNAGPLNSSSLVHRSLSLMRELSPGYLKQFLSYVDTLAWMEQLNGGGAPVGKEAPRAGSGGKGARGKAR</sequence>
<evidence type="ECO:0000313" key="2">
    <source>
        <dbReference type="EMBL" id="CAB3784745.1"/>
    </source>
</evidence>
<reference evidence="2 3" key="1">
    <citation type="submission" date="2020-04" db="EMBL/GenBank/DDBJ databases">
        <authorList>
            <person name="De Canck E."/>
        </authorList>
    </citation>
    <scope>NUCLEOTIDE SEQUENCE [LARGE SCALE GENOMIC DNA]</scope>
    <source>
        <strain evidence="2 3">LMG 27177</strain>
    </source>
</reference>
<organism evidence="2 3">
    <name type="scientific">Paraburkholderia fynbosensis</name>
    <dbReference type="NCBI Taxonomy" id="1200993"/>
    <lineage>
        <taxon>Bacteria</taxon>
        <taxon>Pseudomonadati</taxon>
        <taxon>Pseudomonadota</taxon>
        <taxon>Betaproteobacteria</taxon>
        <taxon>Burkholderiales</taxon>
        <taxon>Burkholderiaceae</taxon>
        <taxon>Paraburkholderia</taxon>
    </lineage>
</organism>
<dbReference type="Pfam" id="PF11445">
    <property type="entry name" value="DUF2894"/>
    <property type="match status" value="1"/>
</dbReference>
<keyword evidence="3" id="KW-1185">Reference proteome</keyword>
<dbReference type="InterPro" id="IPR021549">
    <property type="entry name" value="DUF2894"/>
</dbReference>